<dbReference type="GO" id="GO:0005634">
    <property type="term" value="C:nucleus"/>
    <property type="evidence" value="ECO:0007669"/>
    <property type="project" value="UniProtKB-SubCell"/>
</dbReference>
<evidence type="ECO:0000256" key="6">
    <source>
        <dbReference type="SAM" id="MobiDB-lite"/>
    </source>
</evidence>
<dbReference type="PANTHER" id="PTHR12801">
    <property type="entry name" value="RNA EXONUCLEASE REXO1 / RECO3 FAMILY MEMBER-RELATED"/>
    <property type="match status" value="1"/>
</dbReference>
<evidence type="ECO:0000256" key="3">
    <source>
        <dbReference type="ARBA" id="ARBA00022722"/>
    </source>
</evidence>
<dbReference type="STRING" id="74557.A0A1V9Y6G5"/>
<evidence type="ECO:0000313" key="7">
    <source>
        <dbReference type="EMBL" id="OQR81311.1"/>
    </source>
</evidence>
<comment type="similarity">
    <text evidence="2">Belongs to the REXO1/REXO3 family.</text>
</comment>
<evidence type="ECO:0000313" key="8">
    <source>
        <dbReference type="Proteomes" id="UP000243217"/>
    </source>
</evidence>
<comment type="caution">
    <text evidence="7">The sequence shown here is derived from an EMBL/GenBank/DDBJ whole genome shotgun (WGS) entry which is preliminary data.</text>
</comment>
<feature type="region of interest" description="Disordered" evidence="6">
    <location>
        <begin position="36"/>
        <end position="121"/>
    </location>
</feature>
<proteinExistence type="inferred from homology"/>
<keyword evidence="4" id="KW-0378">Hydrolase</keyword>
<feature type="region of interest" description="Disordered" evidence="6">
    <location>
        <begin position="1"/>
        <end position="22"/>
    </location>
</feature>
<name>A0A1V9Y6G5_9STRA</name>
<keyword evidence="5" id="KW-0539">Nucleus</keyword>
<dbReference type="PANTHER" id="PTHR12801:SF115">
    <property type="entry name" value="FI18136P1-RELATED"/>
    <property type="match status" value="1"/>
</dbReference>
<keyword evidence="8" id="KW-1185">Reference proteome</keyword>
<dbReference type="Proteomes" id="UP000243217">
    <property type="component" value="Unassembled WGS sequence"/>
</dbReference>
<dbReference type="GO" id="GO:0003676">
    <property type="term" value="F:nucleic acid binding"/>
    <property type="evidence" value="ECO:0007669"/>
    <property type="project" value="InterPro"/>
</dbReference>
<keyword evidence="3" id="KW-0540">Nuclease</keyword>
<dbReference type="GO" id="GO:0004527">
    <property type="term" value="F:exonuclease activity"/>
    <property type="evidence" value="ECO:0007669"/>
    <property type="project" value="UniProtKB-KW"/>
</dbReference>
<evidence type="ECO:0000256" key="2">
    <source>
        <dbReference type="ARBA" id="ARBA00006357"/>
    </source>
</evidence>
<dbReference type="SUPFAM" id="SSF53098">
    <property type="entry name" value="Ribonuclease H-like"/>
    <property type="match status" value="1"/>
</dbReference>
<feature type="compositionally biased region" description="Basic and acidic residues" evidence="6">
    <location>
        <begin position="46"/>
        <end position="64"/>
    </location>
</feature>
<accession>A0A1V9Y6G5</accession>
<keyword evidence="7" id="KW-0269">Exonuclease</keyword>
<evidence type="ECO:0000256" key="1">
    <source>
        <dbReference type="ARBA" id="ARBA00004123"/>
    </source>
</evidence>
<feature type="compositionally biased region" description="Basic and acidic residues" evidence="6">
    <location>
        <begin position="93"/>
        <end position="103"/>
    </location>
</feature>
<dbReference type="AlphaFoldDB" id="A0A1V9Y6G5"/>
<dbReference type="InterPro" id="IPR047021">
    <property type="entry name" value="REXO1/3/4-like"/>
</dbReference>
<dbReference type="EMBL" id="JNBS01005039">
    <property type="protein sequence ID" value="OQR81311.1"/>
    <property type="molecule type" value="Genomic_DNA"/>
</dbReference>
<comment type="subcellular location">
    <subcellularLocation>
        <location evidence="1">Nucleus</location>
    </subcellularLocation>
</comment>
<dbReference type="InterPro" id="IPR012337">
    <property type="entry name" value="RNaseH-like_sf"/>
</dbReference>
<dbReference type="Gene3D" id="3.30.420.10">
    <property type="entry name" value="Ribonuclease H-like superfamily/Ribonuclease H"/>
    <property type="match status" value="1"/>
</dbReference>
<gene>
    <name evidence="7" type="ORF">THRCLA_11838</name>
</gene>
<evidence type="ECO:0000256" key="4">
    <source>
        <dbReference type="ARBA" id="ARBA00022801"/>
    </source>
</evidence>
<sequence>MGRYDGNSSEEEGEIIEESTPIVAIKPCVEVPVVSTVPAVNTESIKPTEQRLNEELTAKEEIVEPVKPVKPPTNNNQQSNTKKRPHSSSNTRSSEDKRRKSDVKSSSSNAPKDKKTYDSFSAAEKQKELSTVLRVPYQSRSSRVFLNFNLWLDDARKSQFYSRLAVDDVQSIITNTLKQNDSLSHFLESYDGTRKPQKVCVVVANGLHPDMLGRGITNKEMQLPFFESCTTIPCGLASAVGLQTSQKPKEVPISQSLYRFPVPNTYLDIIDQKELYSQYEITVLASYNSEARGWTDELILQPSGTFFRKTTLQTGEWKIDGDLLHLRWTMAQPDQEDETKNITAIDVLASEDDNLRVFRTNSNLDATYGLQSIDPEKAAVKRTLKVTLLRAAKVNPQLSPPELPRLWTAEYSTEDFLLTQDEMIAHNYPRDVTVEQYMLMKATKDCSMDEFKSTQPAPEDEQESKIYALDCEMCETDLGSELTRITVIDESGSTVYDTLVKPRSTILNYHTEFSGITEEALANVKVHLEDVQTHLL</sequence>
<protein>
    <submittedName>
        <fullName evidence="7">Exonuclease</fullName>
    </submittedName>
</protein>
<dbReference type="OrthoDB" id="206335at2759"/>
<evidence type="ECO:0000256" key="5">
    <source>
        <dbReference type="ARBA" id="ARBA00023242"/>
    </source>
</evidence>
<feature type="non-terminal residue" evidence="7">
    <location>
        <position position="536"/>
    </location>
</feature>
<feature type="compositionally biased region" description="Acidic residues" evidence="6">
    <location>
        <begin position="8"/>
        <end position="17"/>
    </location>
</feature>
<reference evidence="7 8" key="1">
    <citation type="journal article" date="2014" name="Genome Biol. Evol.">
        <title>The secreted proteins of Achlya hypogyna and Thraustotheca clavata identify the ancestral oomycete secretome and reveal gene acquisitions by horizontal gene transfer.</title>
        <authorList>
            <person name="Misner I."/>
            <person name="Blouin N."/>
            <person name="Leonard G."/>
            <person name="Richards T.A."/>
            <person name="Lane C.E."/>
        </authorList>
    </citation>
    <scope>NUCLEOTIDE SEQUENCE [LARGE SCALE GENOMIC DNA]</scope>
    <source>
        <strain evidence="7 8">ATCC 34112</strain>
    </source>
</reference>
<dbReference type="InterPro" id="IPR036397">
    <property type="entry name" value="RNaseH_sf"/>
</dbReference>
<organism evidence="7 8">
    <name type="scientific">Thraustotheca clavata</name>
    <dbReference type="NCBI Taxonomy" id="74557"/>
    <lineage>
        <taxon>Eukaryota</taxon>
        <taxon>Sar</taxon>
        <taxon>Stramenopiles</taxon>
        <taxon>Oomycota</taxon>
        <taxon>Saprolegniomycetes</taxon>
        <taxon>Saprolegniales</taxon>
        <taxon>Achlyaceae</taxon>
        <taxon>Thraustotheca</taxon>
    </lineage>
</organism>